<comment type="caution">
    <text evidence="3">The sequence shown here is derived from an EMBL/GenBank/DDBJ whole genome shotgun (WGS) entry which is preliminary data.</text>
</comment>
<feature type="compositionally biased region" description="Acidic residues" evidence="2">
    <location>
        <begin position="171"/>
        <end position="182"/>
    </location>
</feature>
<feature type="compositionally biased region" description="Polar residues" evidence="2">
    <location>
        <begin position="219"/>
        <end position="240"/>
    </location>
</feature>
<organism evidence="3 4">
    <name type="scientific">Protea cynaroides</name>
    <dbReference type="NCBI Taxonomy" id="273540"/>
    <lineage>
        <taxon>Eukaryota</taxon>
        <taxon>Viridiplantae</taxon>
        <taxon>Streptophyta</taxon>
        <taxon>Embryophyta</taxon>
        <taxon>Tracheophyta</taxon>
        <taxon>Spermatophyta</taxon>
        <taxon>Magnoliopsida</taxon>
        <taxon>Proteales</taxon>
        <taxon>Proteaceae</taxon>
        <taxon>Protea</taxon>
    </lineage>
</organism>
<dbReference type="EMBL" id="JAMYWD010000006">
    <property type="protein sequence ID" value="KAJ4967652.1"/>
    <property type="molecule type" value="Genomic_DNA"/>
</dbReference>
<keyword evidence="1" id="KW-0175">Coiled coil</keyword>
<feature type="coiled-coil region" evidence="1">
    <location>
        <begin position="15"/>
        <end position="107"/>
    </location>
</feature>
<dbReference type="AlphaFoldDB" id="A0A9Q0KBY1"/>
<reference evidence="3" key="1">
    <citation type="journal article" date="2023" name="Plant J.">
        <title>The genome of the king protea, Protea cynaroides.</title>
        <authorList>
            <person name="Chang J."/>
            <person name="Duong T.A."/>
            <person name="Schoeman C."/>
            <person name="Ma X."/>
            <person name="Roodt D."/>
            <person name="Barker N."/>
            <person name="Li Z."/>
            <person name="Van de Peer Y."/>
            <person name="Mizrachi E."/>
        </authorList>
    </citation>
    <scope>NUCLEOTIDE SEQUENCE</scope>
    <source>
        <tissue evidence="3">Young leaves</tissue>
    </source>
</reference>
<name>A0A9Q0KBY1_9MAGN</name>
<evidence type="ECO:0000313" key="4">
    <source>
        <dbReference type="Proteomes" id="UP001141806"/>
    </source>
</evidence>
<accession>A0A9Q0KBY1</accession>
<evidence type="ECO:0000313" key="3">
    <source>
        <dbReference type="EMBL" id="KAJ4967652.1"/>
    </source>
</evidence>
<keyword evidence="4" id="KW-1185">Reference proteome</keyword>
<gene>
    <name evidence="3" type="ORF">NE237_014353</name>
</gene>
<feature type="region of interest" description="Disordered" evidence="2">
    <location>
        <begin position="218"/>
        <end position="240"/>
    </location>
</feature>
<dbReference type="Proteomes" id="UP001141806">
    <property type="component" value="Unassembled WGS sequence"/>
</dbReference>
<protein>
    <submittedName>
        <fullName evidence="3">Uncharacterized protein</fullName>
    </submittedName>
</protein>
<proteinExistence type="predicted"/>
<sequence>MSRNLEKLEASNRILKEAYRVCRELTEKNESLKEQLDSTKIELNAAELGKSDAELEVSRLDEFELGLEKERADAELNLLRMDNNREKESLEAKLQKFESEIPERIQQAIEEFKVSVELDQYVLDSPSKCFLWDKIGGMLFSHFVRKIAPELVLDGYDLKLDDVSSSFSSEENSEDDLEEERSEVEPRPLAVDDPTRSHPEISVYQGVNVVESVALVGTEATTEVTDGAETGTTVEASDRA</sequence>
<feature type="region of interest" description="Disordered" evidence="2">
    <location>
        <begin position="166"/>
        <end position="202"/>
    </location>
</feature>
<evidence type="ECO:0000256" key="1">
    <source>
        <dbReference type="SAM" id="Coils"/>
    </source>
</evidence>
<evidence type="ECO:0000256" key="2">
    <source>
        <dbReference type="SAM" id="MobiDB-lite"/>
    </source>
</evidence>